<dbReference type="CDD" id="cd02511">
    <property type="entry name" value="Beta4Glucosyltransferase"/>
    <property type="match status" value="1"/>
</dbReference>
<dbReference type="AlphaFoldDB" id="A0A6N9Q3H6"/>
<organism evidence="2 3">
    <name type="scientific">Chengkuizengella marina</name>
    <dbReference type="NCBI Taxonomy" id="2507566"/>
    <lineage>
        <taxon>Bacteria</taxon>
        <taxon>Bacillati</taxon>
        <taxon>Bacillota</taxon>
        <taxon>Bacilli</taxon>
        <taxon>Bacillales</taxon>
        <taxon>Paenibacillaceae</taxon>
        <taxon>Chengkuizengella</taxon>
    </lineage>
</organism>
<dbReference type="Pfam" id="PF00535">
    <property type="entry name" value="Glycos_transf_2"/>
    <property type="match status" value="1"/>
</dbReference>
<comment type="caution">
    <text evidence="2">The sequence shown here is derived from an EMBL/GenBank/DDBJ whole genome shotgun (WGS) entry which is preliminary data.</text>
</comment>
<dbReference type="SMART" id="SM00028">
    <property type="entry name" value="TPR"/>
    <property type="match status" value="4"/>
</dbReference>
<dbReference type="InterPro" id="IPR001173">
    <property type="entry name" value="Glyco_trans_2-like"/>
</dbReference>
<proteinExistence type="predicted"/>
<gene>
    <name evidence="2" type="ORF">ERL59_10335</name>
</gene>
<dbReference type="PANTHER" id="PTHR43630">
    <property type="entry name" value="POLY-BETA-1,6-N-ACETYL-D-GLUCOSAMINE SYNTHASE"/>
    <property type="match status" value="1"/>
</dbReference>
<dbReference type="Gene3D" id="3.90.550.10">
    <property type="entry name" value="Spore Coat Polysaccharide Biosynthesis Protein SpsA, Chain A"/>
    <property type="match status" value="1"/>
</dbReference>
<dbReference type="RefSeq" id="WP_160646165.1">
    <property type="nucleotide sequence ID" value="NZ_SIJB01000024.1"/>
</dbReference>
<name>A0A6N9Q3H6_9BACL</name>
<evidence type="ECO:0000259" key="1">
    <source>
        <dbReference type="Pfam" id="PF00535"/>
    </source>
</evidence>
<dbReference type="Gene3D" id="1.25.40.10">
    <property type="entry name" value="Tetratricopeptide repeat domain"/>
    <property type="match status" value="1"/>
</dbReference>
<protein>
    <submittedName>
        <fullName evidence="2">Glycosyltransferase family 2 protein</fullName>
    </submittedName>
</protein>
<dbReference type="SUPFAM" id="SSF53448">
    <property type="entry name" value="Nucleotide-diphospho-sugar transferases"/>
    <property type="match status" value="1"/>
</dbReference>
<keyword evidence="2" id="KW-0808">Transferase</keyword>
<dbReference type="Proteomes" id="UP000448943">
    <property type="component" value="Unassembled WGS sequence"/>
</dbReference>
<dbReference type="InterPro" id="IPR029044">
    <property type="entry name" value="Nucleotide-diphossugar_trans"/>
</dbReference>
<accession>A0A6N9Q3H6</accession>
<sequence length="363" mass="42287">MASVTISLCMIVKNEEEVLGRCLSSVTDFVDEIIIVDTGSSDRTKEIAKQYTDKIYDFEWVDDFSKARNFSFSKATKDYIMWLDADDIVPEESRLQILELKNNQIGNHKMNCIFMEYQYSFDSEGILISTHRRERMVKRKCNFKWIGLVHERLEVSGDAFITNINIKHMKNKPHSSNYIKIYEKAMKQGKKLTAKDKLHFANECFEYKQYKKAMELYEAVLNSNTVIKNEQIYVYLKIADCHIQFNDLDQAITSCLDSFKLDSPKGEVCCRLGYIYLLKNQIPMAIDWYKISSNLDVSGESTYTQQPCYTWLPHTQLCACYALLGEFEEAKKHNDIAAKYIPNSSYVNTNKRLLEEMKSIENI</sequence>
<evidence type="ECO:0000313" key="3">
    <source>
        <dbReference type="Proteomes" id="UP000448943"/>
    </source>
</evidence>
<dbReference type="InterPro" id="IPR011990">
    <property type="entry name" value="TPR-like_helical_dom_sf"/>
</dbReference>
<dbReference type="OrthoDB" id="9815923at2"/>
<dbReference type="PANTHER" id="PTHR43630:SF2">
    <property type="entry name" value="GLYCOSYLTRANSFERASE"/>
    <property type="match status" value="1"/>
</dbReference>
<keyword evidence="3" id="KW-1185">Reference proteome</keyword>
<reference evidence="2 3" key="1">
    <citation type="submission" date="2019-01" db="EMBL/GenBank/DDBJ databases">
        <title>Chengkuizengella sp. nov., isolated from deep-sea sediment of East Pacific Ocean.</title>
        <authorList>
            <person name="Yang J."/>
            <person name="Lai Q."/>
            <person name="Shao Z."/>
        </authorList>
    </citation>
    <scope>NUCLEOTIDE SEQUENCE [LARGE SCALE GENOMIC DNA]</scope>
    <source>
        <strain evidence="2 3">YPA3-1-1</strain>
    </source>
</reference>
<feature type="domain" description="Glycosyltransferase 2-like" evidence="1">
    <location>
        <begin position="7"/>
        <end position="96"/>
    </location>
</feature>
<dbReference type="SUPFAM" id="SSF48452">
    <property type="entry name" value="TPR-like"/>
    <property type="match status" value="1"/>
</dbReference>
<dbReference type="GO" id="GO:0016740">
    <property type="term" value="F:transferase activity"/>
    <property type="evidence" value="ECO:0007669"/>
    <property type="project" value="UniProtKB-KW"/>
</dbReference>
<dbReference type="InterPro" id="IPR019734">
    <property type="entry name" value="TPR_rpt"/>
</dbReference>
<evidence type="ECO:0000313" key="2">
    <source>
        <dbReference type="EMBL" id="NBI29358.1"/>
    </source>
</evidence>
<dbReference type="EMBL" id="SIJB01000024">
    <property type="protein sequence ID" value="NBI29358.1"/>
    <property type="molecule type" value="Genomic_DNA"/>
</dbReference>